<dbReference type="AlphaFoldDB" id="A0A9W9H220"/>
<comment type="similarity">
    <text evidence="1">Belongs to the CoA-transferase III family.</text>
</comment>
<dbReference type="FunFam" id="3.30.1540.10:FF:000005">
    <property type="entry name" value="succinate--hydroxymethylglutarate CoA-transferase isoform X4"/>
    <property type="match status" value="1"/>
</dbReference>
<dbReference type="SUPFAM" id="SSF89796">
    <property type="entry name" value="CoA-transferase family III (CaiB/BaiF)"/>
    <property type="match status" value="1"/>
</dbReference>
<dbReference type="PANTHER" id="PTHR48207:SF3">
    <property type="entry name" value="SUCCINATE--HYDROXYMETHYLGLUTARATE COA-TRANSFERASE"/>
    <property type="match status" value="1"/>
</dbReference>
<dbReference type="PANTHER" id="PTHR48207">
    <property type="entry name" value="SUCCINATE--HYDROXYMETHYLGLUTARATE COA-TRANSFERASE"/>
    <property type="match status" value="1"/>
</dbReference>
<evidence type="ECO:0000313" key="3">
    <source>
        <dbReference type="EMBL" id="KAJ5135353.1"/>
    </source>
</evidence>
<dbReference type="InterPro" id="IPR023606">
    <property type="entry name" value="CoA-Trfase_III_dom_1_sf"/>
</dbReference>
<name>A0A9W9H220_9EURO</name>
<organism evidence="3 4">
    <name type="scientific">Penicillium bovifimosum</name>
    <dbReference type="NCBI Taxonomy" id="126998"/>
    <lineage>
        <taxon>Eukaryota</taxon>
        <taxon>Fungi</taxon>
        <taxon>Dikarya</taxon>
        <taxon>Ascomycota</taxon>
        <taxon>Pezizomycotina</taxon>
        <taxon>Eurotiomycetes</taxon>
        <taxon>Eurotiomycetidae</taxon>
        <taxon>Eurotiales</taxon>
        <taxon>Aspergillaceae</taxon>
        <taxon>Penicillium</taxon>
    </lineage>
</organism>
<accession>A0A9W9H220</accession>
<dbReference type="OrthoDB" id="5863171at2759"/>
<dbReference type="InterPro" id="IPR044855">
    <property type="entry name" value="CoA-Trfase_III_dom3_sf"/>
</dbReference>
<dbReference type="RefSeq" id="XP_056522325.1">
    <property type="nucleotide sequence ID" value="XM_056665375.1"/>
</dbReference>
<keyword evidence="2" id="KW-0808">Transferase</keyword>
<sequence length="405" mass="44882">MGLTFSKLKTREEVLDRALTQAQDDTRLWRTGGEDHLWKSTDADMSAYFCAVNRNKKSITLNLKEEKGQEILFRLVKSADVVSVALLTEATTCAKPWDAVLTILSRGRWMKWELDIRSSEKSIPRSYMPAFLIGYGAGGPYFRRAGYDAIAAAEAGMLHITGERDGAPTRPGLGLTDMSTGLYLHGAILAALYARKNTGQGQKIDASLFESQVSLLSNVAMSWLNAGEHAHRWGTEHPSIVPYQAFKTKDGYLVLGATNNRQFQILCQLLEHLELARDPRFVDNSSRVLNRAELKGILEPIIRAKPTKDWLAVLEGSGMPYGPINTIEEVFSHPQTAARHMVHTLPHEPSVSGQIKVVGFPVKFSETQPRIRRAPPSLGAHTNSTLEDMGYSPKEIAAMREQGIV</sequence>
<dbReference type="EMBL" id="JAPQKL010000004">
    <property type="protein sequence ID" value="KAJ5135353.1"/>
    <property type="molecule type" value="Genomic_DNA"/>
</dbReference>
<dbReference type="Pfam" id="PF02515">
    <property type="entry name" value="CoA_transf_3"/>
    <property type="match status" value="1"/>
</dbReference>
<evidence type="ECO:0000256" key="2">
    <source>
        <dbReference type="ARBA" id="ARBA00022679"/>
    </source>
</evidence>
<reference evidence="3" key="1">
    <citation type="submission" date="2022-11" db="EMBL/GenBank/DDBJ databases">
        <authorList>
            <person name="Petersen C."/>
        </authorList>
    </citation>
    <scope>NUCLEOTIDE SEQUENCE</scope>
    <source>
        <strain evidence="3">IBT 22155</strain>
    </source>
</reference>
<dbReference type="GeneID" id="81404545"/>
<dbReference type="GO" id="GO:0008410">
    <property type="term" value="F:CoA-transferase activity"/>
    <property type="evidence" value="ECO:0007669"/>
    <property type="project" value="TreeGrafter"/>
</dbReference>
<dbReference type="InterPro" id="IPR050483">
    <property type="entry name" value="CoA-transferase_III_domain"/>
</dbReference>
<comment type="caution">
    <text evidence="3">The sequence shown here is derived from an EMBL/GenBank/DDBJ whole genome shotgun (WGS) entry which is preliminary data.</text>
</comment>
<keyword evidence="4" id="KW-1185">Reference proteome</keyword>
<dbReference type="Gene3D" id="3.30.1540.10">
    <property type="entry name" value="formyl-coa transferase, domain 3"/>
    <property type="match status" value="1"/>
</dbReference>
<evidence type="ECO:0000256" key="1">
    <source>
        <dbReference type="ARBA" id="ARBA00008383"/>
    </source>
</evidence>
<protein>
    <submittedName>
        <fullName evidence="3">Uncharacterized protein</fullName>
    </submittedName>
</protein>
<evidence type="ECO:0000313" key="4">
    <source>
        <dbReference type="Proteomes" id="UP001149079"/>
    </source>
</evidence>
<dbReference type="Gene3D" id="3.40.50.10540">
    <property type="entry name" value="Crotonobetainyl-coa:carnitine coa-transferase, domain 1"/>
    <property type="match status" value="1"/>
</dbReference>
<dbReference type="Proteomes" id="UP001149079">
    <property type="component" value="Unassembled WGS sequence"/>
</dbReference>
<reference evidence="3" key="2">
    <citation type="journal article" date="2023" name="IMA Fungus">
        <title>Comparative genomic study of the Penicillium genus elucidates a diverse pangenome and 15 lateral gene transfer events.</title>
        <authorList>
            <person name="Petersen C."/>
            <person name="Sorensen T."/>
            <person name="Nielsen M.R."/>
            <person name="Sondergaard T.E."/>
            <person name="Sorensen J.L."/>
            <person name="Fitzpatrick D.A."/>
            <person name="Frisvad J.C."/>
            <person name="Nielsen K.L."/>
        </authorList>
    </citation>
    <scope>NUCLEOTIDE SEQUENCE</scope>
    <source>
        <strain evidence="3">IBT 22155</strain>
    </source>
</reference>
<gene>
    <name evidence="3" type="ORF">N7515_004631</name>
</gene>
<dbReference type="InterPro" id="IPR003673">
    <property type="entry name" value="CoA-Trfase_fam_III"/>
</dbReference>
<proteinExistence type="inferred from homology"/>